<dbReference type="PANTHER" id="PTHR11766:SF0">
    <property type="entry name" value="TYROSINE--TRNA LIGASE, MITOCHONDRIAL"/>
    <property type="match status" value="1"/>
</dbReference>
<evidence type="ECO:0000256" key="7">
    <source>
        <dbReference type="ARBA" id="ARBA00023146"/>
    </source>
</evidence>
<dbReference type="Gene3D" id="1.10.240.10">
    <property type="entry name" value="Tyrosyl-Transfer RNA Synthetase"/>
    <property type="match status" value="1"/>
</dbReference>
<evidence type="ECO:0000256" key="10">
    <source>
        <dbReference type="PROSITE-ProRule" id="PRU00182"/>
    </source>
</evidence>
<dbReference type="FunFam" id="1.10.240.10:FF:000001">
    <property type="entry name" value="Tyrosine--tRNA ligase"/>
    <property type="match status" value="1"/>
</dbReference>
<dbReference type="Gene3D" id="3.10.290.10">
    <property type="entry name" value="RNA-binding S4 domain"/>
    <property type="match status" value="1"/>
</dbReference>
<proteinExistence type="inferred from homology"/>
<evidence type="ECO:0000256" key="5">
    <source>
        <dbReference type="ARBA" id="ARBA00022884"/>
    </source>
</evidence>
<protein>
    <recommendedName>
        <fullName evidence="1 11">Tyrosine--tRNA ligase</fullName>
        <ecNumber evidence="1 11">6.1.1.1</ecNumber>
    </recommendedName>
    <alternativeName>
        <fullName evidence="8 11">Tyrosyl-tRNA synthetase</fullName>
    </alternativeName>
</protein>
<dbReference type="InterPro" id="IPR024088">
    <property type="entry name" value="Tyr-tRNA-ligase_bac-type"/>
</dbReference>
<dbReference type="EC" id="6.1.1.1" evidence="1 11"/>
<sequence>MSQIGIRNLAATVTTSTSYKVWDAALSLWHSNVSSVKAATKTSYIASPIPHRRGCTRRPDCSRTHIQNHKEELKLEIQNSRQVVYAGVDPTATSLHVGHLLPLLCLLHFHIRGHQIIPLIGGATGLIGDPSGRSTERPLSEESVVEHNVHSLTTAIQRFFSRATEYARDRLQPSQTPLLQPDVRNNLEWTKDMGLLEFLRKIGIHSRINSMMGRESVRARLESQQGISFTEFTYQLLQSYDFLNLHETAGCNIQIGGSDQWGNIVAGIDLINRVNAASNSGGRNAKGFGIVTPLLTTATGEKFGKSAGNAVSLDETITNVFDFYQFFLRTPDADATRYLKMFTLLPMSRIDETFHMSKQRPEKRIAQRLLASEVTELVHGRDAVQRAEIATAILFDNDCKTIRAEEAVKALRGLPVFHAWDKADLFGIPLAKMATRLQITSSNSAARQLISAKGLYLNNQPVTDPNQTLSIRDLIDGRIVVLRVGKYKQAVVALSTHGVCTHGI</sequence>
<evidence type="ECO:0000256" key="4">
    <source>
        <dbReference type="ARBA" id="ARBA00022840"/>
    </source>
</evidence>
<name>J4I9G4_9APHY</name>
<evidence type="ECO:0000259" key="12">
    <source>
        <dbReference type="SMART" id="SM00363"/>
    </source>
</evidence>
<dbReference type="CDD" id="cd00165">
    <property type="entry name" value="S4"/>
    <property type="match status" value="1"/>
</dbReference>
<dbReference type="PRINTS" id="PR01040">
    <property type="entry name" value="TRNASYNTHTYR"/>
</dbReference>
<evidence type="ECO:0000256" key="9">
    <source>
        <dbReference type="ARBA" id="ARBA00048248"/>
    </source>
</evidence>
<dbReference type="FunCoup" id="J4I9G4">
    <property type="interactions" value="405"/>
</dbReference>
<dbReference type="PROSITE" id="PS50889">
    <property type="entry name" value="S4"/>
    <property type="match status" value="1"/>
</dbReference>
<dbReference type="CDD" id="cd00805">
    <property type="entry name" value="TyrRS_core"/>
    <property type="match status" value="1"/>
</dbReference>
<dbReference type="GO" id="GO:0006437">
    <property type="term" value="P:tyrosyl-tRNA aminoacylation"/>
    <property type="evidence" value="ECO:0007669"/>
    <property type="project" value="InterPro"/>
</dbReference>
<reference evidence="13 14" key="1">
    <citation type="journal article" date="2012" name="Appl. Environ. Microbiol.">
        <title>Short-read sequencing for genomic analysis of the brown rot fungus Fibroporia radiculosa.</title>
        <authorList>
            <person name="Tang J.D."/>
            <person name="Perkins A.D."/>
            <person name="Sonstegard T.S."/>
            <person name="Schroeder S.G."/>
            <person name="Burgess S.C."/>
            <person name="Diehl S.V."/>
        </authorList>
    </citation>
    <scope>NUCLEOTIDE SEQUENCE [LARGE SCALE GENOMIC DNA]</scope>
    <source>
        <strain evidence="13 14">TFFH 294</strain>
    </source>
</reference>
<dbReference type="RefSeq" id="XP_012180399.1">
    <property type="nucleotide sequence ID" value="XM_012325009.1"/>
</dbReference>
<dbReference type="InParanoid" id="J4I9G4"/>
<dbReference type="HOGENOM" id="CLU_024003_0_0_1"/>
<dbReference type="OrthoDB" id="337870at2759"/>
<evidence type="ECO:0000256" key="3">
    <source>
        <dbReference type="ARBA" id="ARBA00022741"/>
    </source>
</evidence>
<dbReference type="InterPro" id="IPR054608">
    <property type="entry name" value="SYY-like_C"/>
</dbReference>
<dbReference type="GO" id="GO:0005739">
    <property type="term" value="C:mitochondrion"/>
    <property type="evidence" value="ECO:0007669"/>
    <property type="project" value="TreeGrafter"/>
</dbReference>
<dbReference type="SUPFAM" id="SSF55174">
    <property type="entry name" value="Alpha-L RNA-binding motif"/>
    <property type="match status" value="1"/>
</dbReference>
<evidence type="ECO:0000256" key="1">
    <source>
        <dbReference type="ARBA" id="ARBA00013160"/>
    </source>
</evidence>
<comment type="similarity">
    <text evidence="11">Belongs to the class-I aminoacyl-tRNA synthetase family.</text>
</comment>
<keyword evidence="7 11" id="KW-0030">Aminoacyl-tRNA synthetase</keyword>
<dbReference type="NCBIfam" id="TIGR00234">
    <property type="entry name" value="tyrS"/>
    <property type="match status" value="1"/>
</dbReference>
<dbReference type="InterPro" id="IPR014729">
    <property type="entry name" value="Rossmann-like_a/b/a_fold"/>
</dbReference>
<evidence type="ECO:0000256" key="8">
    <source>
        <dbReference type="ARBA" id="ARBA00033323"/>
    </source>
</evidence>
<dbReference type="InterPro" id="IPR002307">
    <property type="entry name" value="Tyr-tRNA-ligase"/>
</dbReference>
<accession>J4I9G4</accession>
<dbReference type="InterPro" id="IPR024107">
    <property type="entry name" value="Tyr-tRNA-ligase_bac_1"/>
</dbReference>
<dbReference type="Proteomes" id="UP000006352">
    <property type="component" value="Unassembled WGS sequence"/>
</dbReference>
<dbReference type="PANTHER" id="PTHR11766">
    <property type="entry name" value="TYROSYL-TRNA SYNTHETASE"/>
    <property type="match status" value="1"/>
</dbReference>
<keyword evidence="4 11" id="KW-0067">ATP-binding</keyword>
<dbReference type="InterPro" id="IPR002305">
    <property type="entry name" value="aa-tRNA-synth_Ic"/>
</dbReference>
<dbReference type="GeneID" id="24096027"/>
<dbReference type="GO" id="GO:0005524">
    <property type="term" value="F:ATP binding"/>
    <property type="evidence" value="ECO:0007669"/>
    <property type="project" value="UniProtKB-KW"/>
</dbReference>
<dbReference type="STRING" id="599839.J4I9G4"/>
<dbReference type="GO" id="GO:0003723">
    <property type="term" value="F:RNA binding"/>
    <property type="evidence" value="ECO:0007669"/>
    <property type="project" value="UniProtKB-KW"/>
</dbReference>
<organism evidence="13 14">
    <name type="scientific">Fibroporia radiculosa</name>
    <dbReference type="NCBI Taxonomy" id="599839"/>
    <lineage>
        <taxon>Eukaryota</taxon>
        <taxon>Fungi</taxon>
        <taxon>Dikarya</taxon>
        <taxon>Basidiomycota</taxon>
        <taxon>Agaricomycotina</taxon>
        <taxon>Agaricomycetes</taxon>
        <taxon>Polyporales</taxon>
        <taxon>Fibroporiaceae</taxon>
        <taxon>Fibroporia</taxon>
    </lineage>
</organism>
<keyword evidence="3 11" id="KW-0547">Nucleotide-binding</keyword>
<evidence type="ECO:0000256" key="6">
    <source>
        <dbReference type="ARBA" id="ARBA00022917"/>
    </source>
</evidence>
<dbReference type="InterPro" id="IPR002942">
    <property type="entry name" value="S4_RNA-bd"/>
</dbReference>
<dbReference type="SMART" id="SM00363">
    <property type="entry name" value="S4"/>
    <property type="match status" value="1"/>
</dbReference>
<feature type="domain" description="RNA-binding S4" evidence="12">
    <location>
        <begin position="428"/>
        <end position="490"/>
    </location>
</feature>
<evidence type="ECO:0000313" key="13">
    <source>
        <dbReference type="EMBL" id="CCM01116.1"/>
    </source>
</evidence>
<comment type="catalytic activity">
    <reaction evidence="9 11">
        <text>tRNA(Tyr) + L-tyrosine + ATP = L-tyrosyl-tRNA(Tyr) + AMP + diphosphate + H(+)</text>
        <dbReference type="Rhea" id="RHEA:10220"/>
        <dbReference type="Rhea" id="RHEA-COMP:9706"/>
        <dbReference type="Rhea" id="RHEA-COMP:9707"/>
        <dbReference type="ChEBI" id="CHEBI:15378"/>
        <dbReference type="ChEBI" id="CHEBI:30616"/>
        <dbReference type="ChEBI" id="CHEBI:33019"/>
        <dbReference type="ChEBI" id="CHEBI:58315"/>
        <dbReference type="ChEBI" id="CHEBI:78442"/>
        <dbReference type="ChEBI" id="CHEBI:78536"/>
        <dbReference type="ChEBI" id="CHEBI:456215"/>
        <dbReference type="EC" id="6.1.1.1"/>
    </reaction>
</comment>
<dbReference type="InterPro" id="IPR036986">
    <property type="entry name" value="S4_RNA-bd_sf"/>
</dbReference>
<dbReference type="SUPFAM" id="SSF52374">
    <property type="entry name" value="Nucleotidylyl transferase"/>
    <property type="match status" value="1"/>
</dbReference>
<dbReference type="Pfam" id="PF22421">
    <property type="entry name" value="SYY_C-terminal"/>
    <property type="match status" value="1"/>
</dbReference>
<evidence type="ECO:0000313" key="14">
    <source>
        <dbReference type="Proteomes" id="UP000006352"/>
    </source>
</evidence>
<keyword evidence="14" id="KW-1185">Reference proteome</keyword>
<dbReference type="EMBL" id="HE797020">
    <property type="protein sequence ID" value="CCM01116.1"/>
    <property type="molecule type" value="Genomic_DNA"/>
</dbReference>
<gene>
    <name evidence="13" type="ORF">FIBRA_03164</name>
</gene>
<dbReference type="Pfam" id="PF00579">
    <property type="entry name" value="tRNA-synt_1b"/>
    <property type="match status" value="1"/>
</dbReference>
<dbReference type="AlphaFoldDB" id="J4I9G4"/>
<keyword evidence="2 11" id="KW-0436">Ligase</keyword>
<dbReference type="GO" id="GO:0005829">
    <property type="term" value="C:cytosol"/>
    <property type="evidence" value="ECO:0007669"/>
    <property type="project" value="TreeGrafter"/>
</dbReference>
<dbReference type="GO" id="GO:0004831">
    <property type="term" value="F:tyrosine-tRNA ligase activity"/>
    <property type="evidence" value="ECO:0007669"/>
    <property type="project" value="UniProtKB-EC"/>
</dbReference>
<keyword evidence="6 11" id="KW-0648">Protein biosynthesis</keyword>
<dbReference type="HAMAP" id="MF_02006">
    <property type="entry name" value="Tyr_tRNA_synth_type1"/>
    <property type="match status" value="1"/>
</dbReference>
<evidence type="ECO:0000256" key="11">
    <source>
        <dbReference type="RuleBase" id="RU361234"/>
    </source>
</evidence>
<evidence type="ECO:0000256" key="2">
    <source>
        <dbReference type="ARBA" id="ARBA00022598"/>
    </source>
</evidence>
<dbReference type="Gene3D" id="3.40.50.620">
    <property type="entry name" value="HUPs"/>
    <property type="match status" value="1"/>
</dbReference>
<keyword evidence="5 10" id="KW-0694">RNA-binding</keyword>